<dbReference type="InterPro" id="IPR009078">
    <property type="entry name" value="Ferritin-like_SF"/>
</dbReference>
<dbReference type="OrthoDB" id="1935723at2"/>
<dbReference type="RefSeq" id="WP_091726311.1">
    <property type="nucleotide sequence ID" value="NZ_FNQE01000002.1"/>
</dbReference>
<dbReference type="Proteomes" id="UP000198625">
    <property type="component" value="Unassembled WGS sequence"/>
</dbReference>
<organism evidence="1 2">
    <name type="scientific">Proteiniborus ethanoligenes</name>
    <dbReference type="NCBI Taxonomy" id="415015"/>
    <lineage>
        <taxon>Bacteria</taxon>
        <taxon>Bacillati</taxon>
        <taxon>Bacillota</taxon>
        <taxon>Clostridia</taxon>
        <taxon>Eubacteriales</taxon>
        <taxon>Proteiniborus</taxon>
    </lineage>
</organism>
<name>A0A1H3KWD5_9FIRM</name>
<proteinExistence type="predicted"/>
<dbReference type="AlphaFoldDB" id="A0A1H3KWD5"/>
<dbReference type="STRING" id="415015.SAMN05660462_00342"/>
<keyword evidence="2" id="KW-1185">Reference proteome</keyword>
<dbReference type="SUPFAM" id="SSF47240">
    <property type="entry name" value="Ferritin-like"/>
    <property type="match status" value="1"/>
</dbReference>
<dbReference type="EMBL" id="FNQE01000002">
    <property type="protein sequence ID" value="SDY56326.1"/>
    <property type="molecule type" value="Genomic_DNA"/>
</dbReference>
<evidence type="ECO:0008006" key="3">
    <source>
        <dbReference type="Google" id="ProtNLM"/>
    </source>
</evidence>
<sequence>MYTIIDVIDKIIDIEKKSLELYEMLKDSPNISGHVKLVAGTFIREETRHIETYNKIKKEIMNKDDIQLDFDVYDNISKIIIDFRKGLTYTEADDVKQLLMSALDFEEKNLALVIRIQGLLVKKKEDTETNSYKALSGIIKEEKKHIDMIKEFLG</sequence>
<accession>A0A1H3KWD5</accession>
<evidence type="ECO:0000313" key="2">
    <source>
        <dbReference type="Proteomes" id="UP000198625"/>
    </source>
</evidence>
<dbReference type="Gene3D" id="1.20.1260.10">
    <property type="match status" value="1"/>
</dbReference>
<reference evidence="2" key="1">
    <citation type="submission" date="2016-10" db="EMBL/GenBank/DDBJ databases">
        <authorList>
            <person name="Varghese N."/>
            <person name="Submissions S."/>
        </authorList>
    </citation>
    <scope>NUCLEOTIDE SEQUENCE [LARGE SCALE GENOMIC DNA]</scope>
    <source>
        <strain evidence="2">DSM 21650</strain>
    </source>
</reference>
<dbReference type="InterPro" id="IPR012347">
    <property type="entry name" value="Ferritin-like"/>
</dbReference>
<protein>
    <recommendedName>
        <fullName evidence="3">Rubrerythrin</fullName>
    </recommendedName>
</protein>
<evidence type="ECO:0000313" key="1">
    <source>
        <dbReference type="EMBL" id="SDY56326.1"/>
    </source>
</evidence>
<gene>
    <name evidence="1" type="ORF">SAMN05660462_00342</name>
</gene>